<keyword evidence="2" id="KW-0479">Metal-binding</keyword>
<dbReference type="EMBL" id="JAEVFJ010000002">
    <property type="protein sequence ID" value="KAH8106753.1"/>
    <property type="molecule type" value="Genomic_DNA"/>
</dbReference>
<dbReference type="PANTHER" id="PTHR10869:SF236">
    <property type="entry name" value="PROLYL 4-HYDROXYLASE ALPHA SUBUNIT DOMAIN-CONTAINING PROTEIN"/>
    <property type="match status" value="1"/>
</dbReference>
<evidence type="ECO:0000313" key="8">
    <source>
        <dbReference type="Proteomes" id="UP000813824"/>
    </source>
</evidence>
<dbReference type="Pfam" id="PF13640">
    <property type="entry name" value="2OG-FeII_Oxy_3"/>
    <property type="match status" value="1"/>
</dbReference>
<dbReference type="OrthoDB" id="69177at2759"/>
<dbReference type="InterPro" id="IPR006620">
    <property type="entry name" value="Pro_4_hyd_alph"/>
</dbReference>
<dbReference type="InterPro" id="IPR045054">
    <property type="entry name" value="P4HA-like"/>
</dbReference>
<comment type="caution">
    <text evidence="7">The sequence shown here is derived from an EMBL/GenBank/DDBJ whole genome shotgun (WGS) entry which is preliminary data.</text>
</comment>
<evidence type="ECO:0000259" key="6">
    <source>
        <dbReference type="PROSITE" id="PS51471"/>
    </source>
</evidence>
<evidence type="ECO:0000256" key="4">
    <source>
        <dbReference type="ARBA" id="ARBA00023002"/>
    </source>
</evidence>
<proteinExistence type="predicted"/>
<dbReference type="SMART" id="SM00702">
    <property type="entry name" value="P4Hc"/>
    <property type="match status" value="1"/>
</dbReference>
<protein>
    <recommendedName>
        <fullName evidence="6">Fe2OG dioxygenase domain-containing protein</fullName>
    </recommendedName>
</protein>
<evidence type="ECO:0000256" key="5">
    <source>
        <dbReference type="ARBA" id="ARBA00023004"/>
    </source>
</evidence>
<dbReference type="GO" id="GO:0004656">
    <property type="term" value="F:procollagen-proline 4-dioxygenase activity"/>
    <property type="evidence" value="ECO:0007669"/>
    <property type="project" value="TreeGrafter"/>
</dbReference>
<evidence type="ECO:0000256" key="3">
    <source>
        <dbReference type="ARBA" id="ARBA00022964"/>
    </source>
</evidence>
<comment type="cofactor">
    <cofactor evidence="1">
        <name>L-ascorbate</name>
        <dbReference type="ChEBI" id="CHEBI:38290"/>
    </cofactor>
</comment>
<evidence type="ECO:0000256" key="1">
    <source>
        <dbReference type="ARBA" id="ARBA00001961"/>
    </source>
</evidence>
<dbReference type="InterPro" id="IPR005123">
    <property type="entry name" value="Oxoglu/Fe-dep_dioxygenase_dom"/>
</dbReference>
<evidence type="ECO:0000256" key="2">
    <source>
        <dbReference type="ARBA" id="ARBA00022723"/>
    </source>
</evidence>
<sequence>MAKKTKAPAASARPQAPAIAPATTTRVDFPIVSPKNTLECRVLVEDQILLIDEFFSPEECKSFVRFIDTLPLELTVPKNKKYEADRANERISITSTEFANRLWEALQPHLPPLPFPPTARKPAGAVHVPHSLNSNIRLYKYSPGQYFGCHYDDSVKDAMTGAKSEWTLLIYLTGEQDGVKGGETIFYKERRGKPSEKVVAPLTRGTALLHRHGNQCLLHEGSPVLPGASKYVLRSDLMFMN</sequence>
<evidence type="ECO:0000313" key="7">
    <source>
        <dbReference type="EMBL" id="KAH8106753.1"/>
    </source>
</evidence>
<dbReference type="InterPro" id="IPR044862">
    <property type="entry name" value="Pro_4_hyd_alph_FE2OG_OXY"/>
</dbReference>
<accession>A0A8K0UY45</accession>
<keyword evidence="8" id="KW-1185">Reference proteome</keyword>
<keyword evidence="5" id="KW-0408">Iron</keyword>
<reference evidence="7" key="1">
    <citation type="journal article" date="2021" name="New Phytol.">
        <title>Evolutionary innovations through gain and loss of genes in the ectomycorrhizal Boletales.</title>
        <authorList>
            <person name="Wu G."/>
            <person name="Miyauchi S."/>
            <person name="Morin E."/>
            <person name="Kuo A."/>
            <person name="Drula E."/>
            <person name="Varga T."/>
            <person name="Kohler A."/>
            <person name="Feng B."/>
            <person name="Cao Y."/>
            <person name="Lipzen A."/>
            <person name="Daum C."/>
            <person name="Hundley H."/>
            <person name="Pangilinan J."/>
            <person name="Johnson J."/>
            <person name="Barry K."/>
            <person name="LaButti K."/>
            <person name="Ng V."/>
            <person name="Ahrendt S."/>
            <person name="Min B."/>
            <person name="Choi I.G."/>
            <person name="Park H."/>
            <person name="Plett J.M."/>
            <person name="Magnuson J."/>
            <person name="Spatafora J.W."/>
            <person name="Nagy L.G."/>
            <person name="Henrissat B."/>
            <person name="Grigoriev I.V."/>
            <person name="Yang Z.L."/>
            <person name="Xu J."/>
            <person name="Martin F.M."/>
        </authorList>
    </citation>
    <scope>NUCLEOTIDE SEQUENCE</scope>
    <source>
        <strain evidence="7">KKN 215</strain>
    </source>
</reference>
<dbReference type="Proteomes" id="UP000813824">
    <property type="component" value="Unassembled WGS sequence"/>
</dbReference>
<gene>
    <name evidence="7" type="ORF">BXZ70DRAFT_246234</name>
</gene>
<dbReference type="PROSITE" id="PS51471">
    <property type="entry name" value="FE2OG_OXY"/>
    <property type="match status" value="1"/>
</dbReference>
<name>A0A8K0UY45_9AGAR</name>
<keyword evidence="4" id="KW-0560">Oxidoreductase</keyword>
<dbReference type="AlphaFoldDB" id="A0A8K0UY45"/>
<feature type="domain" description="Fe2OG dioxygenase" evidence="6">
    <location>
        <begin position="131"/>
        <end position="241"/>
    </location>
</feature>
<dbReference type="GO" id="GO:0005783">
    <property type="term" value="C:endoplasmic reticulum"/>
    <property type="evidence" value="ECO:0007669"/>
    <property type="project" value="TreeGrafter"/>
</dbReference>
<dbReference type="Gene3D" id="2.60.120.620">
    <property type="entry name" value="q2cbj1_9rhob like domain"/>
    <property type="match status" value="1"/>
</dbReference>
<dbReference type="GO" id="GO:0031418">
    <property type="term" value="F:L-ascorbic acid binding"/>
    <property type="evidence" value="ECO:0007669"/>
    <property type="project" value="InterPro"/>
</dbReference>
<dbReference type="PANTHER" id="PTHR10869">
    <property type="entry name" value="PROLYL 4-HYDROXYLASE ALPHA SUBUNIT"/>
    <property type="match status" value="1"/>
</dbReference>
<dbReference type="GO" id="GO:0005506">
    <property type="term" value="F:iron ion binding"/>
    <property type="evidence" value="ECO:0007669"/>
    <property type="project" value="InterPro"/>
</dbReference>
<keyword evidence="3" id="KW-0223">Dioxygenase</keyword>
<organism evidence="7 8">
    <name type="scientific">Cristinia sonorae</name>
    <dbReference type="NCBI Taxonomy" id="1940300"/>
    <lineage>
        <taxon>Eukaryota</taxon>
        <taxon>Fungi</taxon>
        <taxon>Dikarya</taxon>
        <taxon>Basidiomycota</taxon>
        <taxon>Agaricomycotina</taxon>
        <taxon>Agaricomycetes</taxon>
        <taxon>Agaricomycetidae</taxon>
        <taxon>Agaricales</taxon>
        <taxon>Pleurotineae</taxon>
        <taxon>Stephanosporaceae</taxon>
        <taxon>Cristinia</taxon>
    </lineage>
</organism>